<evidence type="ECO:0000313" key="2">
    <source>
        <dbReference type="Proteomes" id="UP000011617"/>
    </source>
</evidence>
<organism evidence="1 2">
    <name type="scientific">Wohlfahrtiimonas chitiniclastica SH04</name>
    <dbReference type="NCBI Taxonomy" id="1261130"/>
    <lineage>
        <taxon>Bacteria</taxon>
        <taxon>Pseudomonadati</taxon>
        <taxon>Pseudomonadota</taxon>
        <taxon>Gammaproteobacteria</taxon>
        <taxon>Cardiobacteriales</taxon>
        <taxon>Ignatzschineriaceae</taxon>
        <taxon>Wohlfahrtiimonas</taxon>
    </lineage>
</organism>
<dbReference type="AlphaFoldDB" id="L8Y1Y7"/>
<name>L8Y1Y7_9GAMM</name>
<evidence type="ECO:0000313" key="1">
    <source>
        <dbReference type="EMBL" id="ELV09029.1"/>
    </source>
</evidence>
<gene>
    <name evidence="1" type="ORF">F387_00921</name>
</gene>
<protein>
    <submittedName>
        <fullName evidence="1">Uncharacterized protein</fullName>
    </submittedName>
</protein>
<dbReference type="PATRIC" id="fig|1261130.3.peg.80"/>
<dbReference type="Proteomes" id="UP000011617">
    <property type="component" value="Unassembled WGS sequence"/>
</dbReference>
<sequence length="25" mass="2664">MDILMTALFAFSGGAKVMGMDQSKN</sequence>
<proteinExistence type="predicted"/>
<comment type="caution">
    <text evidence="1">The sequence shown here is derived from an EMBL/GenBank/DDBJ whole genome shotgun (WGS) entry which is preliminary data.</text>
</comment>
<keyword evidence="2" id="KW-1185">Reference proteome</keyword>
<accession>L8Y1Y7</accession>
<dbReference type="HOGENOM" id="CLU_3419323_0_0_6"/>
<reference evidence="1 2" key="1">
    <citation type="journal article" date="2013" name="Genome Announc.">
        <title>Complete Genome Sequence of Wohlfahrtiimonas chitiniclastica Strain SH04, Isolated from Chrysomya megacephala Collected from Pudong International Airport in China.</title>
        <authorList>
            <person name="Cao X.M."/>
            <person name="Chen T."/>
            <person name="Xu L.Z."/>
            <person name="Yao L.S."/>
            <person name="Qi J."/>
            <person name="Zhang X.L."/>
            <person name="Yan Q.L."/>
            <person name="Deng Y.H."/>
            <person name="Guo T.Y."/>
            <person name="Wang J."/>
            <person name="Hu K.X."/>
            <person name="Xu B.L."/>
        </authorList>
    </citation>
    <scope>NUCLEOTIDE SEQUENCE [LARGE SCALE GENOMIC DNA]</scope>
    <source>
        <strain evidence="1 2">SH04</strain>
    </source>
</reference>
<dbReference type="EMBL" id="AOBV01000001">
    <property type="protein sequence ID" value="ELV09029.1"/>
    <property type="molecule type" value="Genomic_DNA"/>
</dbReference>